<dbReference type="RefSeq" id="WP_201372513.1">
    <property type="nucleotide sequence ID" value="NZ_BNJG01000002.1"/>
</dbReference>
<dbReference type="Proteomes" id="UP000654345">
    <property type="component" value="Unassembled WGS sequence"/>
</dbReference>
<proteinExistence type="predicted"/>
<keyword evidence="3" id="KW-1185">Reference proteome</keyword>
<keyword evidence="1" id="KW-1133">Transmembrane helix</keyword>
<dbReference type="EMBL" id="BNJG01000002">
    <property type="protein sequence ID" value="GHO55890.1"/>
    <property type="molecule type" value="Genomic_DNA"/>
</dbReference>
<evidence type="ECO:0000313" key="3">
    <source>
        <dbReference type="Proteomes" id="UP000654345"/>
    </source>
</evidence>
<name>A0ABQ3UTC1_9CHLR</name>
<evidence type="ECO:0000256" key="1">
    <source>
        <dbReference type="SAM" id="Phobius"/>
    </source>
</evidence>
<feature type="transmembrane region" description="Helical" evidence="1">
    <location>
        <begin position="20"/>
        <end position="39"/>
    </location>
</feature>
<reference evidence="2 3" key="1">
    <citation type="journal article" date="2021" name="Int. J. Syst. Evol. Microbiol.">
        <title>Reticulibacter mediterranei gen. nov., sp. nov., within the new family Reticulibacteraceae fam. nov., and Ktedonospora formicarum gen. nov., sp. nov., Ktedonobacter robiniae sp. nov., Dictyobacter formicarum sp. nov. and Dictyobacter arantiisoli sp. nov., belonging to the class Ktedonobacteria.</title>
        <authorList>
            <person name="Yabe S."/>
            <person name="Zheng Y."/>
            <person name="Wang C.M."/>
            <person name="Sakai Y."/>
            <person name="Abe K."/>
            <person name="Yokota A."/>
            <person name="Donadio S."/>
            <person name="Cavaletti L."/>
            <person name="Monciardini P."/>
        </authorList>
    </citation>
    <scope>NUCLEOTIDE SEQUENCE [LARGE SCALE GENOMIC DNA]</scope>
    <source>
        <strain evidence="2 3">SOSP1-30</strain>
    </source>
</reference>
<comment type="caution">
    <text evidence="2">The sequence shown here is derived from an EMBL/GenBank/DDBJ whole genome shotgun (WGS) entry which is preliminary data.</text>
</comment>
<protein>
    <submittedName>
        <fullName evidence="2">Uncharacterized protein</fullName>
    </submittedName>
</protein>
<gene>
    <name evidence="2" type="ORF">KSB_43650</name>
</gene>
<keyword evidence="1" id="KW-0812">Transmembrane</keyword>
<keyword evidence="1" id="KW-0472">Membrane</keyword>
<accession>A0ABQ3UTC1</accession>
<organism evidence="2 3">
    <name type="scientific">Ktedonobacter robiniae</name>
    <dbReference type="NCBI Taxonomy" id="2778365"/>
    <lineage>
        <taxon>Bacteria</taxon>
        <taxon>Bacillati</taxon>
        <taxon>Chloroflexota</taxon>
        <taxon>Ktedonobacteria</taxon>
        <taxon>Ktedonobacterales</taxon>
        <taxon>Ktedonobacteraceae</taxon>
        <taxon>Ktedonobacter</taxon>
    </lineage>
</organism>
<evidence type="ECO:0000313" key="2">
    <source>
        <dbReference type="EMBL" id="GHO55890.1"/>
    </source>
</evidence>
<sequence>MAETAEDAANWRLTEEEKRALVPYTAAVLLFAAALDGFSNDPVRQLLSRPPFLQLSEWLLAHPEAIRS</sequence>